<dbReference type="Proteomes" id="UP001139311">
    <property type="component" value="Unassembled WGS sequence"/>
</dbReference>
<keyword evidence="2" id="KW-1185">Reference proteome</keyword>
<dbReference type="Pfam" id="PF11697">
    <property type="entry name" value="DUF3293"/>
    <property type="match status" value="1"/>
</dbReference>
<dbReference type="AlphaFoldDB" id="A0A9X1L7E0"/>
<dbReference type="EMBL" id="JAJAQI010000010">
    <property type="protein sequence ID" value="MCB4821861.1"/>
    <property type="molecule type" value="Genomic_DNA"/>
</dbReference>
<gene>
    <name evidence="1" type="ORF">LHA35_08970</name>
</gene>
<protein>
    <submittedName>
        <fullName evidence="1">DUF3293 domain-containing protein</fullName>
    </submittedName>
</protein>
<dbReference type="InterPro" id="IPR021710">
    <property type="entry name" value="DUF3293"/>
</dbReference>
<sequence>MSGSLAAAYAASAYEAAGAVARVGRRSTAVDALLRRLGARQGSFVTAWNPFSRRMPRGWNDRMQARLRGAARRLPAAEGWGGTPGWRERHLLLAADPRRIAVLARRFRQNAILAVQAGRPARLVLLRRL</sequence>
<evidence type="ECO:0000313" key="2">
    <source>
        <dbReference type="Proteomes" id="UP001139311"/>
    </source>
</evidence>
<accession>A0A9X1L7E0</accession>
<name>A0A9X1L7E0_9PROT</name>
<comment type="caution">
    <text evidence="1">The sequence shown here is derived from an EMBL/GenBank/DDBJ whole genome shotgun (WGS) entry which is preliminary data.</text>
</comment>
<organism evidence="1 2">
    <name type="scientific">Roseicella aerolata</name>
    <dbReference type="NCBI Taxonomy" id="2883479"/>
    <lineage>
        <taxon>Bacteria</taxon>
        <taxon>Pseudomonadati</taxon>
        <taxon>Pseudomonadota</taxon>
        <taxon>Alphaproteobacteria</taxon>
        <taxon>Acetobacterales</taxon>
        <taxon>Roseomonadaceae</taxon>
        <taxon>Roseicella</taxon>
    </lineage>
</organism>
<proteinExistence type="predicted"/>
<dbReference type="RefSeq" id="WP_226607226.1">
    <property type="nucleotide sequence ID" value="NZ_JAJAQI010000010.1"/>
</dbReference>
<evidence type="ECO:0000313" key="1">
    <source>
        <dbReference type="EMBL" id="MCB4821861.1"/>
    </source>
</evidence>
<reference evidence="1" key="1">
    <citation type="submission" date="2021-10" db="EMBL/GenBank/DDBJ databases">
        <title>Roseicella aerolatum sp. nov., isolated from aerosols of e-waste dismantling site.</title>
        <authorList>
            <person name="Qin T."/>
        </authorList>
    </citation>
    <scope>NUCLEOTIDE SEQUENCE</scope>
    <source>
        <strain evidence="1">GB24</strain>
    </source>
</reference>